<evidence type="ECO:0000256" key="1">
    <source>
        <dbReference type="SAM" id="MobiDB-lite"/>
    </source>
</evidence>
<keyword evidence="3" id="KW-1185">Reference proteome</keyword>
<accession>A0A9P4M5H1</accession>
<protein>
    <submittedName>
        <fullName evidence="2">Uncharacterized protein</fullName>
    </submittedName>
</protein>
<feature type="compositionally biased region" description="Low complexity" evidence="1">
    <location>
        <begin position="170"/>
        <end position="181"/>
    </location>
</feature>
<feature type="region of interest" description="Disordered" evidence="1">
    <location>
        <begin position="158"/>
        <end position="181"/>
    </location>
</feature>
<name>A0A9P4M5H1_9PEZI</name>
<feature type="region of interest" description="Disordered" evidence="1">
    <location>
        <begin position="19"/>
        <end position="38"/>
    </location>
</feature>
<dbReference type="Proteomes" id="UP000799772">
    <property type="component" value="Unassembled WGS sequence"/>
</dbReference>
<reference evidence="2" key="1">
    <citation type="journal article" date="2020" name="Stud. Mycol.">
        <title>101 Dothideomycetes genomes: a test case for predicting lifestyles and emergence of pathogens.</title>
        <authorList>
            <person name="Haridas S."/>
            <person name="Albert R."/>
            <person name="Binder M."/>
            <person name="Bloem J."/>
            <person name="Labutti K."/>
            <person name="Salamov A."/>
            <person name="Andreopoulos B."/>
            <person name="Baker S."/>
            <person name="Barry K."/>
            <person name="Bills G."/>
            <person name="Bluhm B."/>
            <person name="Cannon C."/>
            <person name="Castanera R."/>
            <person name="Culley D."/>
            <person name="Daum C."/>
            <person name="Ezra D."/>
            <person name="Gonzalez J."/>
            <person name="Henrissat B."/>
            <person name="Kuo A."/>
            <person name="Liang C."/>
            <person name="Lipzen A."/>
            <person name="Lutzoni F."/>
            <person name="Magnuson J."/>
            <person name="Mondo S."/>
            <person name="Nolan M."/>
            <person name="Ohm R."/>
            <person name="Pangilinan J."/>
            <person name="Park H.-J."/>
            <person name="Ramirez L."/>
            <person name="Alfaro M."/>
            <person name="Sun H."/>
            <person name="Tritt A."/>
            <person name="Yoshinaga Y."/>
            <person name="Zwiers L.-H."/>
            <person name="Turgeon B."/>
            <person name="Goodwin S."/>
            <person name="Spatafora J."/>
            <person name="Crous P."/>
            <person name="Grigoriev I."/>
        </authorList>
    </citation>
    <scope>NUCLEOTIDE SEQUENCE</scope>
    <source>
        <strain evidence="2">CBS 133067</strain>
    </source>
</reference>
<gene>
    <name evidence="2" type="ORF">NA57DRAFT_57233</name>
</gene>
<comment type="caution">
    <text evidence="2">The sequence shown here is derived from an EMBL/GenBank/DDBJ whole genome shotgun (WGS) entry which is preliminary data.</text>
</comment>
<evidence type="ECO:0000313" key="3">
    <source>
        <dbReference type="Proteomes" id="UP000799772"/>
    </source>
</evidence>
<dbReference type="EMBL" id="ML978127">
    <property type="protein sequence ID" value="KAF2098068.1"/>
    <property type="molecule type" value="Genomic_DNA"/>
</dbReference>
<sequence>MVETLATASLDSTAEAKTKKQALDGLKPASKAGGSHSALFDQPTSKSTHLFLLKSNSPALQYALSVVILLTAAGSALAASNPACTADLDTMRSLASCVAAPVSILCTSGALSAQESCACSQVMICGPGNYPPSEQSAYDSLCSAAGIAHGNGGPASATATTTGAGGGGTASTAGPSSKSTGNADTIVAPAGGLLALFAAVVAYL</sequence>
<proteinExistence type="predicted"/>
<dbReference type="AlphaFoldDB" id="A0A9P4M5H1"/>
<organism evidence="2 3">
    <name type="scientific">Rhizodiscina lignyota</name>
    <dbReference type="NCBI Taxonomy" id="1504668"/>
    <lineage>
        <taxon>Eukaryota</taxon>
        <taxon>Fungi</taxon>
        <taxon>Dikarya</taxon>
        <taxon>Ascomycota</taxon>
        <taxon>Pezizomycotina</taxon>
        <taxon>Dothideomycetes</taxon>
        <taxon>Pleosporomycetidae</taxon>
        <taxon>Aulographales</taxon>
        <taxon>Rhizodiscinaceae</taxon>
        <taxon>Rhizodiscina</taxon>
    </lineage>
</organism>
<evidence type="ECO:0000313" key="2">
    <source>
        <dbReference type="EMBL" id="KAF2098068.1"/>
    </source>
</evidence>